<evidence type="ECO:0000259" key="15">
    <source>
        <dbReference type="PROSITE" id="PS50075"/>
    </source>
</evidence>
<proteinExistence type="inferred from homology"/>
<keyword evidence="10" id="KW-0249">Electron transport</keyword>
<keyword evidence="11" id="KW-0443">Lipid metabolism</keyword>
<dbReference type="SUPFAM" id="SSF47336">
    <property type="entry name" value="ACP-like"/>
    <property type="match status" value="1"/>
</dbReference>
<gene>
    <name evidence="16" type="ORF">HK100_002988</name>
</gene>
<dbReference type="HAMAP" id="MF_01217">
    <property type="entry name" value="Acyl_carrier"/>
    <property type="match status" value="1"/>
</dbReference>
<evidence type="ECO:0000256" key="12">
    <source>
        <dbReference type="ARBA" id="ARBA00023128"/>
    </source>
</evidence>
<evidence type="ECO:0000256" key="9">
    <source>
        <dbReference type="ARBA" id="ARBA00022946"/>
    </source>
</evidence>
<dbReference type="Proteomes" id="UP001211907">
    <property type="component" value="Unassembled WGS sequence"/>
</dbReference>
<evidence type="ECO:0000256" key="11">
    <source>
        <dbReference type="ARBA" id="ARBA00023098"/>
    </source>
</evidence>
<keyword evidence="9" id="KW-0809">Transit peptide</keyword>
<evidence type="ECO:0000256" key="4">
    <source>
        <dbReference type="ARBA" id="ARBA00022448"/>
    </source>
</evidence>
<dbReference type="InterPro" id="IPR009081">
    <property type="entry name" value="PP-bd_ACP"/>
</dbReference>
<comment type="pathway">
    <text evidence="2">Lipid metabolism; fatty acid biosynthesis.</text>
</comment>
<dbReference type="GO" id="GO:0099128">
    <property type="term" value="C:mitochondrial [2Fe-2S] assembly complex"/>
    <property type="evidence" value="ECO:0007669"/>
    <property type="project" value="UniProtKB-ARBA"/>
</dbReference>
<evidence type="ECO:0000256" key="8">
    <source>
        <dbReference type="ARBA" id="ARBA00022832"/>
    </source>
</evidence>
<keyword evidence="12" id="KW-0496">Mitochondrion</keyword>
<dbReference type="PANTHER" id="PTHR20863:SF28">
    <property type="entry name" value="ACYL CARRIER PROTEIN, MITOCHONDRIAL"/>
    <property type="match status" value="1"/>
</dbReference>
<reference evidence="16" key="1">
    <citation type="submission" date="2020-05" db="EMBL/GenBank/DDBJ databases">
        <title>Phylogenomic resolution of chytrid fungi.</title>
        <authorList>
            <person name="Stajich J.E."/>
            <person name="Amses K."/>
            <person name="Simmons R."/>
            <person name="Seto K."/>
            <person name="Myers J."/>
            <person name="Bonds A."/>
            <person name="Quandt C.A."/>
            <person name="Barry K."/>
            <person name="Liu P."/>
            <person name="Grigoriev I."/>
            <person name="Longcore J.E."/>
            <person name="James T.Y."/>
        </authorList>
    </citation>
    <scope>NUCLEOTIDE SEQUENCE</scope>
    <source>
        <strain evidence="16">JEL0513</strain>
    </source>
</reference>
<evidence type="ECO:0000256" key="1">
    <source>
        <dbReference type="ARBA" id="ARBA00004173"/>
    </source>
</evidence>
<keyword evidence="7" id="KW-0597">Phosphoprotein</keyword>
<evidence type="ECO:0000256" key="14">
    <source>
        <dbReference type="RuleBase" id="RU000722"/>
    </source>
</evidence>
<evidence type="ECO:0000256" key="5">
    <source>
        <dbReference type="ARBA" id="ARBA00022450"/>
    </source>
</evidence>
<keyword evidence="13 14" id="KW-0275">Fatty acid biosynthesis</keyword>
<keyword evidence="4" id="KW-0813">Transport</keyword>
<dbReference type="Pfam" id="PF00550">
    <property type="entry name" value="PP-binding"/>
    <property type="match status" value="1"/>
</dbReference>
<dbReference type="EMBL" id="JADGJH010001712">
    <property type="protein sequence ID" value="KAJ3110591.1"/>
    <property type="molecule type" value="Genomic_DNA"/>
</dbReference>
<dbReference type="FunFam" id="1.10.1200.10:FF:000003">
    <property type="entry name" value="Acyl carrier protein"/>
    <property type="match status" value="1"/>
</dbReference>
<comment type="similarity">
    <text evidence="3">Belongs to the acyl carrier protein (ACP) family.</text>
</comment>
<evidence type="ECO:0000256" key="2">
    <source>
        <dbReference type="ARBA" id="ARBA00005194"/>
    </source>
</evidence>
<comment type="caution">
    <text evidence="16">The sequence shown here is derived from an EMBL/GenBank/DDBJ whole genome shotgun (WGS) entry which is preliminary data.</text>
</comment>
<evidence type="ECO:0000313" key="16">
    <source>
        <dbReference type="EMBL" id="KAJ3110591.1"/>
    </source>
</evidence>
<evidence type="ECO:0000256" key="13">
    <source>
        <dbReference type="ARBA" id="ARBA00023160"/>
    </source>
</evidence>
<organism evidence="16 17">
    <name type="scientific">Physocladia obscura</name>
    <dbReference type="NCBI Taxonomy" id="109957"/>
    <lineage>
        <taxon>Eukaryota</taxon>
        <taxon>Fungi</taxon>
        <taxon>Fungi incertae sedis</taxon>
        <taxon>Chytridiomycota</taxon>
        <taxon>Chytridiomycota incertae sedis</taxon>
        <taxon>Chytridiomycetes</taxon>
        <taxon>Chytridiales</taxon>
        <taxon>Chytriomycetaceae</taxon>
        <taxon>Physocladia</taxon>
    </lineage>
</organism>
<feature type="domain" description="Carrier" evidence="15">
    <location>
        <begin position="53"/>
        <end position="128"/>
    </location>
</feature>
<protein>
    <recommendedName>
        <fullName evidence="14">Acyl carrier protein</fullName>
    </recommendedName>
</protein>
<evidence type="ECO:0000256" key="6">
    <source>
        <dbReference type="ARBA" id="ARBA00022516"/>
    </source>
</evidence>
<comment type="function">
    <text evidence="14">Carrier of the growing fatty acid chain in fatty acid biosynthesis.</text>
</comment>
<keyword evidence="17" id="KW-1185">Reference proteome</keyword>
<keyword evidence="8" id="KW-0276">Fatty acid metabolism</keyword>
<comment type="subcellular location">
    <subcellularLocation>
        <location evidence="1">Mitochondrion</location>
    </subcellularLocation>
</comment>
<evidence type="ECO:0000313" key="17">
    <source>
        <dbReference type="Proteomes" id="UP001211907"/>
    </source>
</evidence>
<evidence type="ECO:0000256" key="3">
    <source>
        <dbReference type="ARBA" id="ARBA00010930"/>
    </source>
</evidence>
<dbReference type="PROSITE" id="PS50075">
    <property type="entry name" value="CARRIER"/>
    <property type="match status" value="1"/>
</dbReference>
<sequence>MSFVLRFATRTAAAGYVPRATFKFTTAPHVAFASVPFAQPRFYSAGAAALSKEQVQERVLNVLRDFDKVDASKLTLDSHFITDLGLDSLDQVEITIAVEEEFNIELSDRDADDILTARAAAEKVFANKAAINC</sequence>
<evidence type="ECO:0000256" key="10">
    <source>
        <dbReference type="ARBA" id="ARBA00022982"/>
    </source>
</evidence>
<accession>A0AAD5SVJ0</accession>
<dbReference type="Gene3D" id="1.10.1200.10">
    <property type="entry name" value="ACP-like"/>
    <property type="match status" value="1"/>
</dbReference>
<dbReference type="GO" id="GO:0000035">
    <property type="term" value="F:acyl binding"/>
    <property type="evidence" value="ECO:0007669"/>
    <property type="project" value="TreeGrafter"/>
</dbReference>
<dbReference type="InterPro" id="IPR036736">
    <property type="entry name" value="ACP-like_sf"/>
</dbReference>
<evidence type="ECO:0000256" key="7">
    <source>
        <dbReference type="ARBA" id="ARBA00022553"/>
    </source>
</evidence>
<name>A0AAD5SVJ0_9FUNG</name>
<keyword evidence="5 14" id="KW-0596">Phosphopantetheine</keyword>
<dbReference type="InterPro" id="IPR003231">
    <property type="entry name" value="ACP"/>
</dbReference>
<dbReference type="PANTHER" id="PTHR20863">
    <property type="entry name" value="ACYL CARRIER PROTEIN"/>
    <property type="match status" value="1"/>
</dbReference>
<keyword evidence="6 14" id="KW-0444">Lipid biosynthesis</keyword>
<dbReference type="AlphaFoldDB" id="A0AAD5SVJ0"/>
<dbReference type="GO" id="GO:0000036">
    <property type="term" value="F:acyl carrier activity"/>
    <property type="evidence" value="ECO:0007669"/>
    <property type="project" value="TreeGrafter"/>
</dbReference>